<feature type="region of interest" description="Disordered" evidence="1">
    <location>
        <begin position="250"/>
        <end position="285"/>
    </location>
</feature>
<evidence type="ECO:0000313" key="2">
    <source>
        <dbReference type="EMBL" id="ACD26542.1"/>
    </source>
</evidence>
<proteinExistence type="predicted"/>
<gene>
    <name evidence="2" type="ordered locus">Rpic_1401</name>
</gene>
<dbReference type="AlphaFoldDB" id="B2UBW9"/>
<accession>B2UBW9</accession>
<sequence length="488" mass="49899">MPWSFFLRRARIWIRFRLARVLLAIALVFGPTLGFSATDSGSNGHMWVSGGQTGSSAVAACSAYVAVAYPGMVIDGYGGSGYCSGHWPSDPNQCGGSCNIGVQQLSDCAPGYQLQSDGSCKSNTPPPPNCADPSLMNKYRGAGYTTSSSPDSVPDYICIKGCQYDPGGVTVTYPNPNSVTGYTSGGRAGASSGKSCDMTNWPQITLDVDLSNATDPKNLPPSPEVCAAQGRFYGQVNGVDVCSPAIPPGGSVSTNNGSTTTQPGGTGASAPAGTPPDTSSSNTTCDGQNCTTTTVVVGGGGRTVNCGSVHVSAASVPAASGPATNDTCSTTVTVPQQQFCQQNPNAVVCKDDSAAGGADCSAPPSCSGDAISCAILSQQWNTRCELQKANDFSDYGVKLVNGQDPMSGQLPTPAKADQVDLSSKLSNVDDMGIAAQCLGNIDVPLSLPGGGWNLHIDTTPLCDIGKLLGYLNMLGTLMLCAYMLKGSF</sequence>
<name>B2UBW9_RALPJ</name>
<dbReference type="KEGG" id="rpi:Rpic_1401"/>
<dbReference type="PATRIC" id="fig|402626.5.peg.2606"/>
<dbReference type="STRING" id="402626.Rpic_1401"/>
<evidence type="ECO:0000256" key="1">
    <source>
        <dbReference type="SAM" id="MobiDB-lite"/>
    </source>
</evidence>
<dbReference type="HOGENOM" id="CLU_563674_0_0_4"/>
<dbReference type="NCBIfam" id="NF041109">
    <property type="entry name" value="VF_TspB_C_term"/>
    <property type="match status" value="1"/>
</dbReference>
<organism evidence="2">
    <name type="scientific">Ralstonia pickettii (strain 12J)</name>
    <dbReference type="NCBI Taxonomy" id="402626"/>
    <lineage>
        <taxon>Bacteria</taxon>
        <taxon>Pseudomonadati</taxon>
        <taxon>Pseudomonadota</taxon>
        <taxon>Betaproteobacteria</taxon>
        <taxon>Burkholderiales</taxon>
        <taxon>Burkholderiaceae</taxon>
        <taxon>Ralstonia</taxon>
    </lineage>
</organism>
<dbReference type="EMBL" id="CP001068">
    <property type="protein sequence ID" value="ACD26542.1"/>
    <property type="molecule type" value="Genomic_DNA"/>
</dbReference>
<reference evidence="2" key="1">
    <citation type="submission" date="2008-05" db="EMBL/GenBank/DDBJ databases">
        <title>Complete sequence of chromosome1 of Ralstonia pickettii 12J.</title>
        <authorList>
            <consortium name="US DOE Joint Genome Institute"/>
            <person name="Lucas S."/>
            <person name="Copeland A."/>
            <person name="Lapidus A."/>
            <person name="Glavina del Rio T."/>
            <person name="Dalin E."/>
            <person name="Tice H."/>
            <person name="Bruce D."/>
            <person name="Goodwin L."/>
            <person name="Pitluck S."/>
            <person name="Meincke L."/>
            <person name="Brettin T."/>
            <person name="Detter J.C."/>
            <person name="Han C."/>
            <person name="Kuske C.R."/>
            <person name="Schmutz J."/>
            <person name="Larimer F."/>
            <person name="Land M."/>
            <person name="Hauser L."/>
            <person name="Kyrpides N."/>
            <person name="Mikhailova N."/>
            <person name="Marsh T."/>
            <person name="Richardson P."/>
        </authorList>
    </citation>
    <scope>NUCLEOTIDE SEQUENCE</scope>
    <source>
        <strain evidence="2">12J</strain>
    </source>
</reference>
<protein>
    <submittedName>
        <fullName evidence="2">Uncharacterized protein</fullName>
    </submittedName>
</protein>